<name>A0A179FQ58_METCM</name>
<comment type="caution">
    <text evidence="2">The sequence shown here is derived from an EMBL/GenBank/DDBJ whole genome shotgun (WGS) entry which is preliminary data.</text>
</comment>
<dbReference type="Proteomes" id="UP000078397">
    <property type="component" value="Unassembled WGS sequence"/>
</dbReference>
<accession>A0A179FQ58</accession>
<dbReference type="Pfam" id="PF00561">
    <property type="entry name" value="Abhydrolase_1"/>
    <property type="match status" value="1"/>
</dbReference>
<sequence>MLLTTTVNGVEIAYDQSGFNDGPPLVLLTGWAHDINLYDQLLPFLASKHRVIRFCYRLHGPTRQPFHEFGVAELADDTLALLKTLDIDDFYLISHSHGGWIALEIVDRIGRERVRALLMLDQIMTHPPPEFASSLQAIQSKDTWITARKELFENWLSHSTNKVVHDHHLYSLGSFGFDMWALSCKVIEEAYATWRSPMDRMERIKNPPPIRHIFSHPLDNSEYRRLHEDFSKKHSWFSYTDLKGESHFPSLEIPEQVAREVEDLIKSASAQRD</sequence>
<dbReference type="GeneID" id="28847506"/>
<dbReference type="GO" id="GO:0051213">
    <property type="term" value="F:dioxygenase activity"/>
    <property type="evidence" value="ECO:0007669"/>
    <property type="project" value="UniProtKB-KW"/>
</dbReference>
<dbReference type="EMBL" id="LSBJ02000003">
    <property type="protein sequence ID" value="OAQ67756.1"/>
    <property type="molecule type" value="Genomic_DNA"/>
</dbReference>
<keyword evidence="2" id="KW-0560">Oxidoreductase</keyword>
<dbReference type="Gene3D" id="3.40.50.1820">
    <property type="entry name" value="alpha/beta hydrolase"/>
    <property type="match status" value="1"/>
</dbReference>
<dbReference type="AlphaFoldDB" id="A0A179FQ58"/>
<proteinExistence type="predicted"/>
<keyword evidence="3" id="KW-1185">Reference proteome</keyword>
<evidence type="ECO:0000259" key="1">
    <source>
        <dbReference type="Pfam" id="PF00561"/>
    </source>
</evidence>
<reference evidence="2 3" key="1">
    <citation type="journal article" date="2016" name="PLoS Pathog.">
        <title>Biosynthesis of antibiotic leucinostatins in bio-control fungus Purpureocillium lilacinum and their inhibition on phytophthora revealed by genome mining.</title>
        <authorList>
            <person name="Wang G."/>
            <person name="Liu Z."/>
            <person name="Lin R."/>
            <person name="Li E."/>
            <person name="Mao Z."/>
            <person name="Ling J."/>
            <person name="Yang Y."/>
            <person name="Yin W.B."/>
            <person name="Xie B."/>
        </authorList>
    </citation>
    <scope>NUCLEOTIDE SEQUENCE [LARGE SCALE GENOMIC DNA]</scope>
    <source>
        <strain evidence="2">170</strain>
    </source>
</reference>
<dbReference type="PANTHER" id="PTHR43433">
    <property type="entry name" value="HYDROLASE, ALPHA/BETA FOLD FAMILY PROTEIN"/>
    <property type="match status" value="1"/>
</dbReference>
<dbReference type="SUPFAM" id="SSF53474">
    <property type="entry name" value="alpha/beta-Hydrolases"/>
    <property type="match status" value="1"/>
</dbReference>
<dbReference type="OrthoDB" id="408373at2759"/>
<evidence type="ECO:0000313" key="3">
    <source>
        <dbReference type="Proteomes" id="UP000078397"/>
    </source>
</evidence>
<keyword evidence="2" id="KW-0223">Dioxygenase</keyword>
<dbReference type="InterPro" id="IPR050471">
    <property type="entry name" value="AB_hydrolase"/>
</dbReference>
<dbReference type="KEGG" id="pchm:VFPPC_04105"/>
<gene>
    <name evidence="2" type="ORF">VFPPC_04105</name>
</gene>
<evidence type="ECO:0000313" key="2">
    <source>
        <dbReference type="EMBL" id="OAQ67756.1"/>
    </source>
</evidence>
<dbReference type="Gene3D" id="1.10.210.20">
    <property type="match status" value="1"/>
</dbReference>
<protein>
    <submittedName>
        <fullName evidence="2">Dioxygenase</fullName>
    </submittedName>
</protein>
<organism evidence="2 3">
    <name type="scientific">Pochonia chlamydosporia 170</name>
    <dbReference type="NCBI Taxonomy" id="1380566"/>
    <lineage>
        <taxon>Eukaryota</taxon>
        <taxon>Fungi</taxon>
        <taxon>Dikarya</taxon>
        <taxon>Ascomycota</taxon>
        <taxon>Pezizomycotina</taxon>
        <taxon>Sordariomycetes</taxon>
        <taxon>Hypocreomycetidae</taxon>
        <taxon>Hypocreales</taxon>
        <taxon>Clavicipitaceae</taxon>
        <taxon>Pochonia</taxon>
    </lineage>
</organism>
<dbReference type="InterPro" id="IPR029058">
    <property type="entry name" value="AB_hydrolase_fold"/>
</dbReference>
<feature type="domain" description="AB hydrolase-1" evidence="1">
    <location>
        <begin position="23"/>
        <end position="170"/>
    </location>
</feature>
<dbReference type="RefSeq" id="XP_018144606.1">
    <property type="nucleotide sequence ID" value="XM_018283512.1"/>
</dbReference>
<dbReference type="STRING" id="1380566.A0A179FQ58"/>
<dbReference type="PANTHER" id="PTHR43433:SF5">
    <property type="entry name" value="AB HYDROLASE-1 DOMAIN-CONTAINING PROTEIN"/>
    <property type="match status" value="1"/>
</dbReference>
<dbReference type="InterPro" id="IPR000073">
    <property type="entry name" value="AB_hydrolase_1"/>
</dbReference>